<accession>A0A0A9ER51</accession>
<sequence length="8" mass="863">MGSRLDGQ</sequence>
<proteinExistence type="predicted"/>
<organism evidence="1">
    <name type="scientific">Arundo donax</name>
    <name type="common">Giant reed</name>
    <name type="synonym">Donax arundinaceus</name>
    <dbReference type="NCBI Taxonomy" id="35708"/>
    <lineage>
        <taxon>Eukaryota</taxon>
        <taxon>Viridiplantae</taxon>
        <taxon>Streptophyta</taxon>
        <taxon>Embryophyta</taxon>
        <taxon>Tracheophyta</taxon>
        <taxon>Spermatophyta</taxon>
        <taxon>Magnoliopsida</taxon>
        <taxon>Liliopsida</taxon>
        <taxon>Poales</taxon>
        <taxon>Poaceae</taxon>
        <taxon>PACMAD clade</taxon>
        <taxon>Arundinoideae</taxon>
        <taxon>Arundineae</taxon>
        <taxon>Arundo</taxon>
    </lineage>
</organism>
<reference evidence="1" key="1">
    <citation type="submission" date="2014-09" db="EMBL/GenBank/DDBJ databases">
        <authorList>
            <person name="Magalhaes I.L.F."/>
            <person name="Oliveira U."/>
            <person name="Santos F.R."/>
            <person name="Vidigal T.H.D.A."/>
            <person name="Brescovit A.D."/>
            <person name="Santos A.J."/>
        </authorList>
    </citation>
    <scope>NUCLEOTIDE SEQUENCE</scope>
    <source>
        <tissue evidence="1">Shoot tissue taken approximately 20 cm above the soil surface</tissue>
    </source>
</reference>
<name>A0A0A9ER51_ARUDO</name>
<evidence type="ECO:0000313" key="1">
    <source>
        <dbReference type="EMBL" id="JAD98502.1"/>
    </source>
</evidence>
<dbReference type="EMBL" id="GBRH01199393">
    <property type="protein sequence ID" value="JAD98502.1"/>
    <property type="molecule type" value="Transcribed_RNA"/>
</dbReference>
<reference evidence="1" key="2">
    <citation type="journal article" date="2015" name="Data Brief">
        <title>Shoot transcriptome of the giant reed, Arundo donax.</title>
        <authorList>
            <person name="Barrero R.A."/>
            <person name="Guerrero F.D."/>
            <person name="Moolhuijzen P."/>
            <person name="Goolsby J.A."/>
            <person name="Tidwell J."/>
            <person name="Bellgard S.E."/>
            <person name="Bellgard M.I."/>
        </authorList>
    </citation>
    <scope>NUCLEOTIDE SEQUENCE</scope>
    <source>
        <tissue evidence="1">Shoot tissue taken approximately 20 cm above the soil surface</tissue>
    </source>
</reference>
<protein>
    <submittedName>
        <fullName evidence="1">Uncharacterized protein</fullName>
    </submittedName>
</protein>